<evidence type="ECO:0000256" key="1">
    <source>
        <dbReference type="SAM" id="Phobius"/>
    </source>
</evidence>
<reference evidence="2" key="1">
    <citation type="submission" date="2020-11" db="EMBL/GenBank/DDBJ databases">
        <title>Bacterial whole genome sequence for Panacibacter sp. DH6.</title>
        <authorList>
            <person name="Le V."/>
            <person name="Ko S."/>
            <person name="Ahn C.-Y."/>
            <person name="Oh H.-M."/>
        </authorList>
    </citation>
    <scope>NUCLEOTIDE SEQUENCE</scope>
    <source>
        <strain evidence="2">DH6</strain>
    </source>
</reference>
<sequence>MWRLKKRQKAFSSYHFFSDYLFTFAAIMIKMYKYVFPAILILTLAACGNNDQNAGNETVEDNNNPAPPAIAYNIVKVYPHDTSSYTEGLVWYNNEMYESAGNYKESRLFKNDLATGKTTKSVKLPDDFFGEGIAILNNKIYQLTYRENKVLVYDLKTFQKIKEMQWPHEGWGMTTDGTHLLISTGSSNIYFVNPDDFKIVKMIGVTDNYGPVGSINELELVNNVLYANIWQTQYIYKIDPESGRVLGKMDLTGLLAKSGIAYNPALYDNTTDNVLNGIAYDSVKNSLYITGKKWPATFEVKLN</sequence>
<dbReference type="PANTHER" id="PTHR31270:SF1">
    <property type="entry name" value="GLUTAMINYL-PEPTIDE CYCLOTRANSFERASE"/>
    <property type="match status" value="1"/>
</dbReference>
<dbReference type="AlphaFoldDB" id="A0A931DY23"/>
<dbReference type="InterPro" id="IPR007788">
    <property type="entry name" value="QCT"/>
</dbReference>
<dbReference type="Gene3D" id="2.130.10.10">
    <property type="entry name" value="YVTN repeat-like/Quinoprotein amine dehydrogenase"/>
    <property type="match status" value="1"/>
</dbReference>
<keyword evidence="3" id="KW-1185">Reference proteome</keyword>
<dbReference type="SUPFAM" id="SSF50969">
    <property type="entry name" value="YVTN repeat-like/Quinoprotein amine dehydrogenase"/>
    <property type="match status" value="1"/>
</dbReference>
<feature type="transmembrane region" description="Helical" evidence="1">
    <location>
        <begin position="21"/>
        <end position="46"/>
    </location>
</feature>
<dbReference type="InterPro" id="IPR015943">
    <property type="entry name" value="WD40/YVTN_repeat-like_dom_sf"/>
</dbReference>
<evidence type="ECO:0000313" key="2">
    <source>
        <dbReference type="EMBL" id="MBG9375022.1"/>
    </source>
</evidence>
<dbReference type="GO" id="GO:0016603">
    <property type="term" value="F:glutaminyl-peptide cyclotransferase activity"/>
    <property type="evidence" value="ECO:0007669"/>
    <property type="project" value="InterPro"/>
</dbReference>
<dbReference type="Pfam" id="PF05096">
    <property type="entry name" value="Glu_cyclase_2"/>
    <property type="match status" value="1"/>
</dbReference>
<dbReference type="RefSeq" id="WP_196989102.1">
    <property type="nucleotide sequence ID" value="NZ_JADWYR010000001.1"/>
</dbReference>
<evidence type="ECO:0000313" key="3">
    <source>
        <dbReference type="Proteomes" id="UP000628448"/>
    </source>
</evidence>
<keyword evidence="1" id="KW-0472">Membrane</keyword>
<proteinExistence type="predicted"/>
<dbReference type="PANTHER" id="PTHR31270">
    <property type="entry name" value="GLUTAMINYL-PEPTIDE CYCLOTRANSFERASE"/>
    <property type="match status" value="1"/>
</dbReference>
<dbReference type="EMBL" id="JADWYR010000001">
    <property type="protein sequence ID" value="MBG9375022.1"/>
    <property type="molecule type" value="Genomic_DNA"/>
</dbReference>
<name>A0A931DY23_9BACT</name>
<dbReference type="Proteomes" id="UP000628448">
    <property type="component" value="Unassembled WGS sequence"/>
</dbReference>
<keyword evidence="1" id="KW-1133">Transmembrane helix</keyword>
<dbReference type="InterPro" id="IPR011044">
    <property type="entry name" value="Quino_amine_DH_bsu"/>
</dbReference>
<protein>
    <submittedName>
        <fullName evidence="2">Glutaminyl-peptide cyclotransferase</fullName>
    </submittedName>
</protein>
<comment type="caution">
    <text evidence="2">The sequence shown here is derived from an EMBL/GenBank/DDBJ whole genome shotgun (WGS) entry which is preliminary data.</text>
</comment>
<organism evidence="2 3">
    <name type="scientific">Panacibacter microcysteis</name>
    <dbReference type="NCBI Taxonomy" id="2793269"/>
    <lineage>
        <taxon>Bacteria</taxon>
        <taxon>Pseudomonadati</taxon>
        <taxon>Bacteroidota</taxon>
        <taxon>Chitinophagia</taxon>
        <taxon>Chitinophagales</taxon>
        <taxon>Chitinophagaceae</taxon>
        <taxon>Panacibacter</taxon>
    </lineage>
</organism>
<gene>
    <name evidence="2" type="ORF">I5907_02195</name>
</gene>
<accession>A0A931DY23</accession>
<keyword evidence="1" id="KW-0812">Transmembrane</keyword>